<dbReference type="Proteomes" id="UP000027997">
    <property type="component" value="Unassembled WGS sequence"/>
</dbReference>
<evidence type="ECO:0000256" key="5">
    <source>
        <dbReference type="ARBA" id="ARBA00023239"/>
    </source>
</evidence>
<evidence type="ECO:0000256" key="1">
    <source>
        <dbReference type="ARBA" id="ARBA00022475"/>
    </source>
</evidence>
<evidence type="ECO:0000256" key="4">
    <source>
        <dbReference type="ARBA" id="ARBA00023136"/>
    </source>
</evidence>
<keyword evidence="9" id="KW-1185">Reference proteome</keyword>
<dbReference type="eggNOG" id="COG1559">
    <property type="taxonomic scope" value="Bacteria"/>
</dbReference>
<evidence type="ECO:0000313" key="8">
    <source>
        <dbReference type="EMBL" id="KEI71334.1"/>
    </source>
</evidence>
<dbReference type="PANTHER" id="PTHR30518:SF2">
    <property type="entry name" value="ENDOLYTIC MUREIN TRANSGLYCOSYLASE"/>
    <property type="match status" value="1"/>
</dbReference>
<evidence type="ECO:0000256" key="6">
    <source>
        <dbReference type="ARBA" id="ARBA00023316"/>
    </source>
</evidence>
<dbReference type="PANTHER" id="PTHR30518">
    <property type="entry name" value="ENDOLYTIC MUREIN TRANSGLYCOSYLASE"/>
    <property type="match status" value="1"/>
</dbReference>
<evidence type="ECO:0000256" key="3">
    <source>
        <dbReference type="ARBA" id="ARBA00022989"/>
    </source>
</evidence>
<evidence type="ECO:0000313" key="9">
    <source>
        <dbReference type="Proteomes" id="UP000027997"/>
    </source>
</evidence>
<dbReference type="Gene3D" id="3.30.160.60">
    <property type="entry name" value="Classic Zinc Finger"/>
    <property type="match status" value="1"/>
</dbReference>
<keyword evidence="2 7" id="KW-0812">Transmembrane</keyword>
<comment type="caution">
    <text evidence="8">The sequence shown here is derived from an EMBL/GenBank/DDBJ whole genome shotgun (WGS) entry which is preliminary data.</text>
</comment>
<keyword evidence="4 7" id="KW-0472">Membrane</keyword>
<dbReference type="Gene3D" id="3.30.1490.480">
    <property type="entry name" value="Endolytic murein transglycosylase"/>
    <property type="match status" value="1"/>
</dbReference>
<dbReference type="RefSeq" id="WP_020582922.1">
    <property type="nucleotide sequence ID" value="NZ_JOJP01000001.1"/>
</dbReference>
<accession>A0A081KB08</accession>
<gene>
    <name evidence="7" type="primary">mltG</name>
    <name evidence="8" type="ORF">GV64_11820</name>
</gene>
<dbReference type="NCBIfam" id="TIGR00247">
    <property type="entry name" value="endolytic transglycosylase MltG"/>
    <property type="match status" value="1"/>
</dbReference>
<proteinExistence type="inferred from homology"/>
<evidence type="ECO:0000256" key="7">
    <source>
        <dbReference type="HAMAP-Rule" id="MF_02065"/>
    </source>
</evidence>
<dbReference type="GO" id="GO:0005886">
    <property type="term" value="C:plasma membrane"/>
    <property type="evidence" value="ECO:0007669"/>
    <property type="project" value="UniProtKB-UniRule"/>
</dbReference>
<comment type="similarity">
    <text evidence="7">Belongs to the transglycosylase MltG family.</text>
</comment>
<keyword evidence="6 7" id="KW-0961">Cell wall biogenesis/degradation</keyword>
<evidence type="ECO:0000256" key="2">
    <source>
        <dbReference type="ARBA" id="ARBA00022692"/>
    </source>
</evidence>
<dbReference type="GO" id="GO:0009252">
    <property type="term" value="P:peptidoglycan biosynthetic process"/>
    <property type="evidence" value="ECO:0007669"/>
    <property type="project" value="UniProtKB-UniRule"/>
</dbReference>
<keyword evidence="5 7" id="KW-0456">Lyase</keyword>
<dbReference type="Pfam" id="PF02618">
    <property type="entry name" value="YceG"/>
    <property type="match status" value="1"/>
</dbReference>
<keyword evidence="7" id="KW-0997">Cell inner membrane</keyword>
<dbReference type="GO" id="GO:0071555">
    <property type="term" value="P:cell wall organization"/>
    <property type="evidence" value="ECO:0007669"/>
    <property type="project" value="UniProtKB-KW"/>
</dbReference>
<comment type="catalytic activity">
    <reaction evidence="7">
        <text>a peptidoglycan chain = a peptidoglycan chain with N-acetyl-1,6-anhydromuramyl-[peptide] at the reducing end + a peptidoglycan chain with N-acetylglucosamine at the non-reducing end.</text>
        <dbReference type="EC" id="4.2.2.29"/>
    </reaction>
</comment>
<reference evidence="8 9" key="1">
    <citation type="submission" date="2014-06" db="EMBL/GenBank/DDBJ databases">
        <title>Whole Genome Sequences of Three Symbiotic Endozoicomonas Bacteria.</title>
        <authorList>
            <person name="Neave M.J."/>
            <person name="Apprill A."/>
            <person name="Voolstra C.R."/>
        </authorList>
    </citation>
    <scope>NUCLEOTIDE SEQUENCE [LARGE SCALE GENOMIC DNA]</scope>
    <source>
        <strain evidence="8 9">DSM 22380</strain>
    </source>
</reference>
<dbReference type="STRING" id="305900.GV64_11820"/>
<dbReference type="GO" id="GO:0008932">
    <property type="term" value="F:lytic endotransglycosylase activity"/>
    <property type="evidence" value="ECO:0007669"/>
    <property type="project" value="UniProtKB-UniRule"/>
</dbReference>
<dbReference type="AlphaFoldDB" id="A0A081KB08"/>
<dbReference type="EC" id="4.2.2.29" evidence="7"/>
<comment type="function">
    <text evidence="7">Functions as a peptidoglycan terminase that cleaves nascent peptidoglycan strands endolytically to terminate their elongation.</text>
</comment>
<protein>
    <recommendedName>
        <fullName evidence="7">Endolytic murein transglycosylase</fullName>
        <ecNumber evidence="7">4.2.2.29</ecNumber>
    </recommendedName>
    <alternativeName>
        <fullName evidence="7">Peptidoglycan lytic transglycosylase</fullName>
    </alternativeName>
    <alternativeName>
        <fullName evidence="7">Peptidoglycan polymerization terminase</fullName>
    </alternativeName>
</protein>
<dbReference type="HAMAP" id="MF_02065">
    <property type="entry name" value="MltG"/>
    <property type="match status" value="1"/>
</dbReference>
<sequence length="348" mass="38977">MLKKLLLTLLGGLLVVMVSLAAGFYGLRWYGDQPVSADRDTEFVIVSGDSLGRVVLRLSTDQLIQYPEVFEIFARIKGVAAALHAGEYLISPGITYRQLLNKFVEGDVRYYSVTLVEGSTLKELLQDLNGHPKLLSPVEPASLSAMLGQYVQGVSKADNLEGLFYADTYSFEAGTSVELILKRAHKKLQSVLTEEWGQRTEGLPYKTPYEALIMASIIEKETGVPSERPDIAGVFVRRLEKRMRLQTDPTVIYGMGDRYEGGLNRRMLRERTAYNTYVIHGLPPTPIASVGREAIRAALNPSDGKTLYFVARGDGTHHFSKTLAEHNRAVRKYQITERRKDYRSTVQQ</sequence>
<name>A0A081KB08_9GAMM</name>
<dbReference type="FunFam" id="3.30.160.60:FF:000242">
    <property type="entry name" value="Endolytic murein transglycosylase"/>
    <property type="match status" value="1"/>
</dbReference>
<keyword evidence="3 7" id="KW-1133">Transmembrane helix</keyword>
<dbReference type="EMBL" id="JOJP01000001">
    <property type="protein sequence ID" value="KEI71334.1"/>
    <property type="molecule type" value="Genomic_DNA"/>
</dbReference>
<feature type="site" description="Important for catalytic activity" evidence="7">
    <location>
        <position position="221"/>
    </location>
</feature>
<dbReference type="CDD" id="cd08010">
    <property type="entry name" value="MltG_like"/>
    <property type="match status" value="1"/>
</dbReference>
<organism evidence="8 9">
    <name type="scientific">Endozoicomonas elysicola</name>
    <dbReference type="NCBI Taxonomy" id="305900"/>
    <lineage>
        <taxon>Bacteria</taxon>
        <taxon>Pseudomonadati</taxon>
        <taxon>Pseudomonadota</taxon>
        <taxon>Gammaproteobacteria</taxon>
        <taxon>Oceanospirillales</taxon>
        <taxon>Endozoicomonadaceae</taxon>
        <taxon>Endozoicomonas</taxon>
    </lineage>
</organism>
<dbReference type="InterPro" id="IPR003770">
    <property type="entry name" value="MLTG-like"/>
</dbReference>
<keyword evidence="1 7" id="KW-1003">Cell membrane</keyword>